<sequence length="153" mass="17413">MNLCTRSRIAGDRDDSVPRFSTGDLDRGTLAVYLVAQYARHEMKKMDAELEKRRLEESKKIKATEEEALKSNPHLLEVKERLDGLEKTVKEIIAESKNRRNMKVSELTEDDKKQRVSSPAVEHSPNKQSFIKQDAQQGENQKDTQGGSNGDKK</sequence>
<feature type="coiled-coil region" evidence="1">
    <location>
        <begin position="38"/>
        <end position="95"/>
    </location>
</feature>
<feature type="region of interest" description="Disordered" evidence="2">
    <location>
        <begin position="98"/>
        <end position="153"/>
    </location>
</feature>
<evidence type="ECO:0000256" key="1">
    <source>
        <dbReference type="SAM" id="Coils"/>
    </source>
</evidence>
<dbReference type="OrthoDB" id="2021107at2759"/>
<feature type="compositionally biased region" description="Polar residues" evidence="2">
    <location>
        <begin position="126"/>
        <end position="146"/>
    </location>
</feature>
<accession>A0A5N6NL97</accession>
<evidence type="ECO:0000256" key="2">
    <source>
        <dbReference type="SAM" id="MobiDB-lite"/>
    </source>
</evidence>
<reference evidence="3 4" key="1">
    <citation type="submission" date="2019-05" db="EMBL/GenBank/DDBJ databases">
        <title>Mikania micrantha, genome provides insights into the molecular mechanism of rapid growth.</title>
        <authorList>
            <person name="Liu B."/>
        </authorList>
    </citation>
    <scope>NUCLEOTIDE SEQUENCE [LARGE SCALE GENOMIC DNA]</scope>
    <source>
        <strain evidence="3">NLD-2019</strain>
        <tissue evidence="3">Leaf</tissue>
    </source>
</reference>
<dbReference type="EMBL" id="SZYD01000011">
    <property type="protein sequence ID" value="KAD4889213.1"/>
    <property type="molecule type" value="Genomic_DNA"/>
</dbReference>
<gene>
    <name evidence="3" type="ORF">E3N88_21286</name>
</gene>
<organism evidence="3 4">
    <name type="scientific">Mikania micrantha</name>
    <name type="common">bitter vine</name>
    <dbReference type="NCBI Taxonomy" id="192012"/>
    <lineage>
        <taxon>Eukaryota</taxon>
        <taxon>Viridiplantae</taxon>
        <taxon>Streptophyta</taxon>
        <taxon>Embryophyta</taxon>
        <taxon>Tracheophyta</taxon>
        <taxon>Spermatophyta</taxon>
        <taxon>Magnoliopsida</taxon>
        <taxon>eudicotyledons</taxon>
        <taxon>Gunneridae</taxon>
        <taxon>Pentapetalae</taxon>
        <taxon>asterids</taxon>
        <taxon>campanulids</taxon>
        <taxon>Asterales</taxon>
        <taxon>Asteraceae</taxon>
        <taxon>Asteroideae</taxon>
        <taxon>Heliantheae alliance</taxon>
        <taxon>Eupatorieae</taxon>
        <taxon>Mikania</taxon>
    </lineage>
</organism>
<dbReference type="AlphaFoldDB" id="A0A5N6NL97"/>
<protein>
    <submittedName>
        <fullName evidence="3">Uncharacterized protein</fullName>
    </submittedName>
</protein>
<proteinExistence type="predicted"/>
<evidence type="ECO:0000313" key="4">
    <source>
        <dbReference type="Proteomes" id="UP000326396"/>
    </source>
</evidence>
<name>A0A5N6NL97_9ASTR</name>
<keyword evidence="1" id="KW-0175">Coiled coil</keyword>
<dbReference type="Proteomes" id="UP000326396">
    <property type="component" value="Linkage Group LG19"/>
</dbReference>
<comment type="caution">
    <text evidence="3">The sequence shown here is derived from an EMBL/GenBank/DDBJ whole genome shotgun (WGS) entry which is preliminary data.</text>
</comment>
<dbReference type="PANTHER" id="PTHR36339:SF2">
    <property type="entry name" value="F23A5.5"/>
    <property type="match status" value="1"/>
</dbReference>
<evidence type="ECO:0000313" key="3">
    <source>
        <dbReference type="EMBL" id="KAD4889213.1"/>
    </source>
</evidence>
<keyword evidence="4" id="KW-1185">Reference proteome</keyword>
<dbReference type="PANTHER" id="PTHR36339">
    <property type="entry name" value="F23A5.5"/>
    <property type="match status" value="1"/>
</dbReference>